<dbReference type="AlphaFoldDB" id="A0A418KS17"/>
<evidence type="ECO:0000313" key="3">
    <source>
        <dbReference type="Proteomes" id="UP000284057"/>
    </source>
</evidence>
<reference evidence="2 3" key="1">
    <citation type="submission" date="2018-09" db="EMBL/GenBank/DDBJ databases">
        <title>Isolation, diversity and antifungal activity of actinobacteria from wheat.</title>
        <authorList>
            <person name="Han C."/>
        </authorList>
    </citation>
    <scope>NUCLEOTIDE SEQUENCE [LARGE SCALE GENOMIC DNA]</scope>
    <source>
        <strain evidence="2 3">NEAU-YY265</strain>
    </source>
</reference>
<gene>
    <name evidence="2" type="ORF">DY240_10565</name>
</gene>
<dbReference type="EMBL" id="QUAL01000095">
    <property type="protein sequence ID" value="RIQ26288.1"/>
    <property type="molecule type" value="Genomic_DNA"/>
</dbReference>
<comment type="caution">
    <text evidence="2">The sequence shown here is derived from an EMBL/GenBank/DDBJ whole genome shotgun (WGS) entry which is preliminary data.</text>
</comment>
<feature type="compositionally biased region" description="Acidic residues" evidence="1">
    <location>
        <begin position="1"/>
        <end position="11"/>
    </location>
</feature>
<dbReference type="RefSeq" id="WP_119659876.1">
    <property type="nucleotide sequence ID" value="NZ_QUAL01000095.1"/>
</dbReference>
<evidence type="ECO:0008006" key="4">
    <source>
        <dbReference type="Google" id="ProtNLM"/>
    </source>
</evidence>
<sequence>MSDPYSPDDDANRDPGATQEEAGIPEIADDLRPTDDIPEPEARPVPVDAPTPGLFRVEEERTLDDRLAEEVPDDAPATDETQADVAGDGVTGMHIETEPDS</sequence>
<accession>A0A418KS17</accession>
<evidence type="ECO:0000256" key="1">
    <source>
        <dbReference type="SAM" id="MobiDB-lite"/>
    </source>
</evidence>
<name>A0A418KS17_9ACTN</name>
<feature type="region of interest" description="Disordered" evidence="1">
    <location>
        <begin position="1"/>
        <end position="101"/>
    </location>
</feature>
<proteinExistence type="predicted"/>
<dbReference type="Proteomes" id="UP000284057">
    <property type="component" value="Unassembled WGS sequence"/>
</dbReference>
<protein>
    <recommendedName>
        <fullName evidence="4">DUF5709 domain-containing protein</fullName>
    </recommendedName>
</protein>
<organism evidence="2 3">
    <name type="scientific">Jiangella rhizosphaerae</name>
    <dbReference type="NCBI Taxonomy" id="2293569"/>
    <lineage>
        <taxon>Bacteria</taxon>
        <taxon>Bacillati</taxon>
        <taxon>Actinomycetota</taxon>
        <taxon>Actinomycetes</taxon>
        <taxon>Jiangellales</taxon>
        <taxon>Jiangellaceae</taxon>
        <taxon>Jiangella</taxon>
    </lineage>
</organism>
<keyword evidence="3" id="KW-1185">Reference proteome</keyword>
<dbReference type="OrthoDB" id="5189754at2"/>
<evidence type="ECO:0000313" key="2">
    <source>
        <dbReference type="EMBL" id="RIQ26288.1"/>
    </source>
</evidence>
<feature type="compositionally biased region" description="Basic and acidic residues" evidence="1">
    <location>
        <begin position="56"/>
        <end position="69"/>
    </location>
</feature>